<feature type="coiled-coil region" evidence="1">
    <location>
        <begin position="185"/>
        <end position="212"/>
    </location>
</feature>
<feature type="region of interest" description="Disordered" evidence="2">
    <location>
        <begin position="98"/>
        <end position="121"/>
    </location>
</feature>
<dbReference type="Proteomes" id="UP001590950">
    <property type="component" value="Unassembled WGS sequence"/>
</dbReference>
<dbReference type="EMBL" id="JBEFKJ010000010">
    <property type="protein sequence ID" value="KAL2043816.1"/>
    <property type="molecule type" value="Genomic_DNA"/>
</dbReference>
<dbReference type="PANTHER" id="PTHR40130">
    <property type="entry name" value="EXPRESSED PROTEIN"/>
    <property type="match status" value="1"/>
</dbReference>
<dbReference type="PANTHER" id="PTHR40130:SF1">
    <property type="entry name" value="SPINDLE POLE BODY-ASSOCIATED PROTEIN CUT12 DOMAIN-CONTAINING PROTEIN"/>
    <property type="match status" value="1"/>
</dbReference>
<feature type="compositionally biased region" description="Pro residues" evidence="2">
    <location>
        <begin position="1"/>
        <end position="11"/>
    </location>
</feature>
<reference evidence="3 4" key="1">
    <citation type="submission" date="2024-09" db="EMBL/GenBank/DDBJ databases">
        <title>Rethinking Asexuality: The Enigmatic Case of Functional Sexual Genes in Lepraria (Stereocaulaceae).</title>
        <authorList>
            <person name="Doellman M."/>
            <person name="Sun Y."/>
            <person name="Barcenas-Pena A."/>
            <person name="Lumbsch H.T."/>
            <person name="Grewe F."/>
        </authorList>
    </citation>
    <scope>NUCLEOTIDE SEQUENCE [LARGE SCALE GENOMIC DNA]</scope>
    <source>
        <strain evidence="3 4">Mercado 3170</strain>
    </source>
</reference>
<comment type="caution">
    <text evidence="3">The sequence shown here is derived from an EMBL/GenBank/DDBJ whole genome shotgun (WGS) entry which is preliminary data.</text>
</comment>
<gene>
    <name evidence="3" type="ORF">N7G274_003336</name>
</gene>
<name>A0ABR4AG62_9LECA</name>
<proteinExistence type="predicted"/>
<keyword evidence="4" id="KW-1185">Reference proteome</keyword>
<organism evidence="3 4">
    <name type="scientific">Stereocaulon virgatum</name>
    <dbReference type="NCBI Taxonomy" id="373712"/>
    <lineage>
        <taxon>Eukaryota</taxon>
        <taxon>Fungi</taxon>
        <taxon>Dikarya</taxon>
        <taxon>Ascomycota</taxon>
        <taxon>Pezizomycotina</taxon>
        <taxon>Lecanoromycetes</taxon>
        <taxon>OSLEUM clade</taxon>
        <taxon>Lecanoromycetidae</taxon>
        <taxon>Lecanorales</taxon>
        <taxon>Lecanorineae</taxon>
        <taxon>Stereocaulaceae</taxon>
        <taxon>Stereocaulon</taxon>
    </lineage>
</organism>
<keyword evidence="1" id="KW-0175">Coiled coil</keyword>
<accession>A0ABR4AG62</accession>
<evidence type="ECO:0000313" key="3">
    <source>
        <dbReference type="EMBL" id="KAL2043816.1"/>
    </source>
</evidence>
<protein>
    <submittedName>
        <fullName evidence="3">Uncharacterized protein</fullName>
    </submittedName>
</protein>
<evidence type="ECO:0000256" key="1">
    <source>
        <dbReference type="SAM" id="Coils"/>
    </source>
</evidence>
<evidence type="ECO:0000313" key="4">
    <source>
        <dbReference type="Proteomes" id="UP001590950"/>
    </source>
</evidence>
<feature type="region of interest" description="Disordered" evidence="2">
    <location>
        <begin position="1"/>
        <end position="29"/>
    </location>
</feature>
<feature type="compositionally biased region" description="Basic and acidic residues" evidence="2">
    <location>
        <begin position="19"/>
        <end position="29"/>
    </location>
</feature>
<evidence type="ECO:0000256" key="2">
    <source>
        <dbReference type="SAM" id="MobiDB-lite"/>
    </source>
</evidence>
<sequence length="242" mass="26818">MIPHHPPPLENPTPTKKLSKSEERVTAEPDYSRLFSKAALRAVREEPGNNLGAAESFYVVPTTGGMMPYSHILARGGHYPGLERDGTRTSEDLEEFVDARETPGPPSPQMMRGGRKVPGSTKTMEELQLENESLRSILDHVSRRLTDFEMGAQASSTALHQSIRASMRQSPAASVAGGGDAESRVALLEEQIREGKRELERMGKENEKLKGVVGRYRERWEKLKEGARVRREGGTGREDGEL</sequence>